<evidence type="ECO:0000313" key="3">
    <source>
        <dbReference type="Proteomes" id="UP000632828"/>
    </source>
</evidence>
<keyword evidence="3" id="KW-1185">Reference proteome</keyword>
<sequence length="241" mass="27547">MADLRVTDTKGYMLYREVEPVQPYPRIDAQQPHDEKSRGQDQAREKKDGQPRRRFVAMRQLIDRLKETGQLERIAYPELLKELGNVGIAHADRELFDLLQTHQVTIEGLNHLAAQIRALMATPDVGFGPPLEAEHNVLPYFSRDLAVVQLRYLHLELLAGQEGPHLVDAIARDGSFRCATRHLQVEFHPQVKAQYDSSLIVDLRMMVAVGEMDEENRRAILFERTPGVFALYTDKQISLSI</sequence>
<comment type="caution">
    <text evidence="2">The sequence shown here is derived from an EMBL/GenBank/DDBJ whole genome shotgun (WGS) entry which is preliminary data.</text>
</comment>
<protein>
    <submittedName>
        <fullName evidence="2">Uncharacterized protein</fullName>
    </submittedName>
</protein>
<dbReference type="EMBL" id="JACWUN010000009">
    <property type="protein sequence ID" value="MBD1400798.1"/>
    <property type="molecule type" value="Genomic_DNA"/>
</dbReference>
<dbReference type="Proteomes" id="UP000632828">
    <property type="component" value="Unassembled WGS sequence"/>
</dbReference>
<accession>A0A8J6UH20</accession>
<reference evidence="2" key="1">
    <citation type="submission" date="2020-09" db="EMBL/GenBank/DDBJ databases">
        <title>Pelobacter alkaliphilus sp. nov., a novel anaerobic arsenate-reducing bacterium from terrestrial mud volcano.</title>
        <authorList>
            <person name="Khomyakova M.A."/>
            <person name="Merkel A.Y."/>
            <person name="Slobodkin A.I."/>
        </authorList>
    </citation>
    <scope>NUCLEOTIDE SEQUENCE</scope>
    <source>
        <strain evidence="2">M08fum</strain>
    </source>
</reference>
<organism evidence="2 3">
    <name type="scientific">Pelovirga terrestris</name>
    <dbReference type="NCBI Taxonomy" id="2771352"/>
    <lineage>
        <taxon>Bacteria</taxon>
        <taxon>Pseudomonadati</taxon>
        <taxon>Thermodesulfobacteriota</taxon>
        <taxon>Desulfuromonadia</taxon>
        <taxon>Geobacterales</taxon>
        <taxon>Geobacteraceae</taxon>
        <taxon>Pelovirga</taxon>
    </lineage>
</organism>
<evidence type="ECO:0000256" key="1">
    <source>
        <dbReference type="SAM" id="MobiDB-lite"/>
    </source>
</evidence>
<gene>
    <name evidence="2" type="ORF">ICT70_08960</name>
</gene>
<dbReference type="RefSeq" id="WP_191155729.1">
    <property type="nucleotide sequence ID" value="NZ_JACWUN010000009.1"/>
</dbReference>
<feature type="compositionally biased region" description="Basic and acidic residues" evidence="1">
    <location>
        <begin position="31"/>
        <end position="51"/>
    </location>
</feature>
<proteinExistence type="predicted"/>
<feature type="region of interest" description="Disordered" evidence="1">
    <location>
        <begin position="19"/>
        <end position="51"/>
    </location>
</feature>
<evidence type="ECO:0000313" key="2">
    <source>
        <dbReference type="EMBL" id="MBD1400798.1"/>
    </source>
</evidence>
<name>A0A8J6UH20_9BACT</name>
<dbReference type="AlphaFoldDB" id="A0A8J6UH20"/>